<name>A0ABR5Q072_9ACTN</name>
<organism evidence="3 4">
    <name type="scientific">Lancefieldella rimae</name>
    <dbReference type="NCBI Taxonomy" id="1383"/>
    <lineage>
        <taxon>Bacteria</taxon>
        <taxon>Bacillati</taxon>
        <taxon>Actinomycetota</taxon>
        <taxon>Coriobacteriia</taxon>
        <taxon>Coriobacteriales</taxon>
        <taxon>Atopobiaceae</taxon>
        <taxon>Lancefieldella</taxon>
    </lineage>
</organism>
<evidence type="ECO:0000313" key="4">
    <source>
        <dbReference type="Proteomes" id="UP000051927"/>
    </source>
</evidence>
<protein>
    <submittedName>
        <fullName evidence="3">Tetratricopeptide repeat domain protein</fullName>
    </submittedName>
</protein>
<dbReference type="EMBL" id="JQCP01000002">
    <property type="protein sequence ID" value="KRO02121.1"/>
    <property type="molecule type" value="Genomic_DNA"/>
</dbReference>
<dbReference type="SMART" id="SM00028">
    <property type="entry name" value="TPR"/>
    <property type="match status" value="3"/>
</dbReference>
<dbReference type="SUPFAM" id="SSF48452">
    <property type="entry name" value="TPR-like"/>
    <property type="match status" value="1"/>
</dbReference>
<dbReference type="RefSeq" id="WP_003149160.1">
    <property type="nucleotide sequence ID" value="NZ_CAUUKP010000006.1"/>
</dbReference>
<proteinExistence type="predicted"/>
<keyword evidence="1" id="KW-0677">Repeat</keyword>
<keyword evidence="2" id="KW-0802">TPR repeat</keyword>
<keyword evidence="4" id="KW-1185">Reference proteome</keyword>
<sequence length="262" mass="29484">MDGKNDVLVEIDKIFGSNADNKDTNIAISLIRQKLREIAGEYGEKSLEFVSALNRLGSIERDAGLLDEAANDFLCAAEIQMNAIPIFQEEDSCMDTDHITCPPVKAAPIKCIDPELAATLCNLGETYRLMGNFCQAEYAFIMATQIYDATVGMKHPLYARVLSDFALLRQNQGRYDEAIELHDRVCAIIGTTAHVEHRATNLFNRALCEYLRRGDFGRAYYDAREALTLYVVHAGSDSLQARRARKVYELINENYKQNLEQT</sequence>
<dbReference type="PANTHER" id="PTHR45641">
    <property type="entry name" value="TETRATRICOPEPTIDE REPEAT PROTEIN (AFU_ORTHOLOGUE AFUA_6G03870)"/>
    <property type="match status" value="1"/>
</dbReference>
<dbReference type="InterPro" id="IPR011990">
    <property type="entry name" value="TPR-like_helical_dom_sf"/>
</dbReference>
<comment type="caution">
    <text evidence="3">The sequence shown here is derived from an EMBL/GenBank/DDBJ whole genome shotgun (WGS) entry which is preliminary data.</text>
</comment>
<gene>
    <name evidence="3" type="ORF">IV60_GL000541</name>
</gene>
<dbReference type="Gene3D" id="1.25.40.10">
    <property type="entry name" value="Tetratricopeptide repeat domain"/>
    <property type="match status" value="1"/>
</dbReference>
<reference evidence="3 4" key="1">
    <citation type="journal article" date="2015" name="Genome Announc.">
        <title>Expanding the biotechnology potential of lactobacilli through comparative genomics of 213 strains and associated genera.</title>
        <authorList>
            <person name="Sun Z."/>
            <person name="Harris H.M."/>
            <person name="McCann A."/>
            <person name="Guo C."/>
            <person name="Argimon S."/>
            <person name="Zhang W."/>
            <person name="Yang X."/>
            <person name="Jeffery I.B."/>
            <person name="Cooney J.C."/>
            <person name="Kagawa T.F."/>
            <person name="Liu W."/>
            <person name="Song Y."/>
            <person name="Salvetti E."/>
            <person name="Wrobel A."/>
            <person name="Rasinkangas P."/>
            <person name="Parkhill J."/>
            <person name="Rea M.C."/>
            <person name="O'Sullivan O."/>
            <person name="Ritari J."/>
            <person name="Douillard F.P."/>
            <person name="Paul Ross R."/>
            <person name="Yang R."/>
            <person name="Briner A.E."/>
            <person name="Felis G.E."/>
            <person name="de Vos W.M."/>
            <person name="Barrangou R."/>
            <person name="Klaenhammer T.R."/>
            <person name="Caufield P.W."/>
            <person name="Cui Y."/>
            <person name="Zhang H."/>
            <person name="O'Toole P.W."/>
        </authorList>
    </citation>
    <scope>NUCLEOTIDE SEQUENCE [LARGE SCALE GENOMIC DNA]</scope>
    <source>
        <strain evidence="3 4">DSM 7090</strain>
    </source>
</reference>
<dbReference type="Proteomes" id="UP000051927">
    <property type="component" value="Unassembled WGS sequence"/>
</dbReference>
<dbReference type="InterPro" id="IPR019734">
    <property type="entry name" value="TPR_rpt"/>
</dbReference>
<dbReference type="Pfam" id="PF13424">
    <property type="entry name" value="TPR_12"/>
    <property type="match status" value="1"/>
</dbReference>
<evidence type="ECO:0000256" key="1">
    <source>
        <dbReference type="ARBA" id="ARBA00022737"/>
    </source>
</evidence>
<accession>A0ABR5Q072</accession>
<evidence type="ECO:0000256" key="2">
    <source>
        <dbReference type="ARBA" id="ARBA00022803"/>
    </source>
</evidence>
<evidence type="ECO:0000313" key="3">
    <source>
        <dbReference type="EMBL" id="KRO02121.1"/>
    </source>
</evidence>
<dbReference type="PANTHER" id="PTHR45641:SF19">
    <property type="entry name" value="NEPHROCYSTIN-3"/>
    <property type="match status" value="1"/>
</dbReference>
<dbReference type="GeneID" id="84904353"/>